<dbReference type="Gene3D" id="3.30.565.10">
    <property type="entry name" value="Histidine kinase-like ATPase, C-terminal domain"/>
    <property type="match status" value="1"/>
</dbReference>
<dbReference type="InterPro" id="IPR004358">
    <property type="entry name" value="Sig_transdc_His_kin-like_C"/>
</dbReference>
<feature type="domain" description="Response regulatory" evidence="9">
    <location>
        <begin position="467"/>
        <end position="582"/>
    </location>
</feature>
<dbReference type="Pfam" id="PF00072">
    <property type="entry name" value="Response_reg"/>
    <property type="match status" value="1"/>
</dbReference>
<feature type="transmembrane region" description="Helical" evidence="7">
    <location>
        <begin position="49"/>
        <end position="65"/>
    </location>
</feature>
<protein>
    <recommendedName>
        <fullName evidence="2">histidine kinase</fullName>
        <ecNumber evidence="2">2.7.13.3</ecNumber>
    </recommendedName>
</protein>
<dbReference type="InterPro" id="IPR011006">
    <property type="entry name" value="CheY-like_superfamily"/>
</dbReference>
<dbReference type="PRINTS" id="PR00344">
    <property type="entry name" value="BCTRLSENSOR"/>
</dbReference>
<dbReference type="CDD" id="cd00082">
    <property type="entry name" value="HisKA"/>
    <property type="match status" value="1"/>
</dbReference>
<comment type="caution">
    <text evidence="10">The sequence shown here is derived from an EMBL/GenBank/DDBJ whole genome shotgun (WGS) entry which is preliminary data.</text>
</comment>
<dbReference type="InterPro" id="IPR003594">
    <property type="entry name" value="HATPase_dom"/>
</dbReference>
<comment type="catalytic activity">
    <reaction evidence="1">
        <text>ATP + protein L-histidine = ADP + protein N-phospho-L-histidine.</text>
        <dbReference type="EC" id="2.7.13.3"/>
    </reaction>
</comment>
<dbReference type="Gene3D" id="3.40.50.2300">
    <property type="match status" value="1"/>
</dbReference>
<feature type="modified residue" description="4-aspartylphosphate" evidence="6">
    <location>
        <position position="516"/>
    </location>
</feature>
<keyword evidence="7" id="KW-0812">Transmembrane</keyword>
<keyword evidence="11" id="KW-1185">Reference proteome</keyword>
<dbReference type="InterPro" id="IPR036097">
    <property type="entry name" value="HisK_dim/P_sf"/>
</dbReference>
<dbReference type="CDD" id="cd00156">
    <property type="entry name" value="REC"/>
    <property type="match status" value="1"/>
</dbReference>
<keyword evidence="7" id="KW-0472">Membrane</keyword>
<dbReference type="SMART" id="SM00388">
    <property type="entry name" value="HisKA"/>
    <property type="match status" value="1"/>
</dbReference>
<evidence type="ECO:0000256" key="5">
    <source>
        <dbReference type="ARBA" id="ARBA00022777"/>
    </source>
</evidence>
<keyword evidence="3 6" id="KW-0597">Phosphoprotein</keyword>
<dbReference type="PANTHER" id="PTHR43047:SF9">
    <property type="entry name" value="HISTIDINE KINASE"/>
    <property type="match status" value="1"/>
</dbReference>
<dbReference type="Pfam" id="PF00512">
    <property type="entry name" value="HisKA"/>
    <property type="match status" value="1"/>
</dbReference>
<dbReference type="Proteomes" id="UP001169027">
    <property type="component" value="Unassembled WGS sequence"/>
</dbReference>
<reference evidence="10" key="1">
    <citation type="submission" date="2023-06" db="EMBL/GenBank/DDBJ databases">
        <authorList>
            <person name="Jiang Y."/>
            <person name="Liu Q."/>
        </authorList>
    </citation>
    <scope>NUCLEOTIDE SEQUENCE</scope>
    <source>
        <strain evidence="10">CGMCC 1.12090</strain>
    </source>
</reference>
<dbReference type="InterPro" id="IPR005467">
    <property type="entry name" value="His_kinase_dom"/>
</dbReference>
<evidence type="ECO:0000313" key="11">
    <source>
        <dbReference type="Proteomes" id="UP001169027"/>
    </source>
</evidence>
<dbReference type="RefSeq" id="WP_301810975.1">
    <property type="nucleotide sequence ID" value="NZ_JAUJZH010000011.1"/>
</dbReference>
<evidence type="ECO:0000256" key="1">
    <source>
        <dbReference type="ARBA" id="ARBA00000085"/>
    </source>
</evidence>
<gene>
    <name evidence="10" type="ORF">Q2T77_16660</name>
</gene>
<keyword evidence="7" id="KW-1133">Transmembrane helix</keyword>
<dbReference type="PROSITE" id="PS50109">
    <property type="entry name" value="HIS_KIN"/>
    <property type="match status" value="1"/>
</dbReference>
<dbReference type="PROSITE" id="PS50110">
    <property type="entry name" value="RESPONSE_REGULATORY"/>
    <property type="match status" value="1"/>
</dbReference>
<feature type="transmembrane region" description="Helical" evidence="7">
    <location>
        <begin position="21"/>
        <end position="43"/>
    </location>
</feature>
<organism evidence="10 11">
    <name type="scientific">Variovorax ginsengisoli</name>
    <dbReference type="NCBI Taxonomy" id="363844"/>
    <lineage>
        <taxon>Bacteria</taxon>
        <taxon>Pseudomonadati</taxon>
        <taxon>Pseudomonadota</taxon>
        <taxon>Betaproteobacteria</taxon>
        <taxon>Burkholderiales</taxon>
        <taxon>Comamonadaceae</taxon>
        <taxon>Variovorax</taxon>
    </lineage>
</organism>
<name>A0ABT8S4S4_9BURK</name>
<dbReference type="SMART" id="SM00387">
    <property type="entry name" value="HATPase_c"/>
    <property type="match status" value="1"/>
</dbReference>
<evidence type="ECO:0000259" key="8">
    <source>
        <dbReference type="PROSITE" id="PS50109"/>
    </source>
</evidence>
<dbReference type="SUPFAM" id="SSF47384">
    <property type="entry name" value="Homodimeric domain of signal transducing histidine kinase"/>
    <property type="match status" value="1"/>
</dbReference>
<proteinExistence type="predicted"/>
<keyword evidence="4 10" id="KW-0808">Transferase</keyword>
<dbReference type="GO" id="GO:0004673">
    <property type="term" value="F:protein histidine kinase activity"/>
    <property type="evidence" value="ECO:0007669"/>
    <property type="project" value="UniProtKB-EC"/>
</dbReference>
<dbReference type="EC" id="2.7.13.3" evidence="2"/>
<evidence type="ECO:0000256" key="3">
    <source>
        <dbReference type="ARBA" id="ARBA00022553"/>
    </source>
</evidence>
<dbReference type="Pfam" id="PF02518">
    <property type="entry name" value="HATPase_c"/>
    <property type="match status" value="1"/>
</dbReference>
<feature type="transmembrane region" description="Helical" evidence="7">
    <location>
        <begin position="163"/>
        <end position="180"/>
    </location>
</feature>
<sequence length="605" mass="64733">MTGFLRLADGRTLVEQLRLQLGNIGSSVGPTIGVALLLVWVLANDTNALALRLWAGIVILIKLYCARDARRTLAREISFERAPRLVWRQMALNGIDAAAWGALAWVTLGSTSTAGSILVIAVLAGVAGSSMSSLSPVLPVFVVFGTIELAVLAAKLVLLGDPAFNALGAAGVLYVATLLGQARNGARAARAAIDLRFENLELIERLRIETGHAQAAQLKADEANLAKSKFLAAASHDLRQPIHAQGLFLEVLARSKLSAAQYDALANARATWHASAEMLDTLLDFSRIEAGVVEPQMQDFQLQPLLNRIENELAPQADAKGIVYRSRETHAAVRSDPALVALILRNLVSNAIRYTDSGGVLVACRARRRELLLEVWDTGIGIAPTQQGEIFREFHQLGNAERDRRKGLGLGLAIAQGLARALGHSLSLVSVPGRGSVFRLALPMAQAGVASGGLEAAAGHARVFDVRVLVIDDDEAVRAGMKQLLTAWGCECDVADSIEDAQALARAHPPGLVISDYRLRELRTGAEAIAALRAEFGEQLPALLITGDTAPQRLREARASGVPLLHKPVSPNELYRGLTCVLNDLEIDSAFAVLEAVPVQTRRRA</sequence>
<evidence type="ECO:0000256" key="6">
    <source>
        <dbReference type="PROSITE-ProRule" id="PRU00169"/>
    </source>
</evidence>
<evidence type="ECO:0000256" key="4">
    <source>
        <dbReference type="ARBA" id="ARBA00022679"/>
    </source>
</evidence>
<evidence type="ECO:0000256" key="7">
    <source>
        <dbReference type="SAM" id="Phobius"/>
    </source>
</evidence>
<evidence type="ECO:0000256" key="2">
    <source>
        <dbReference type="ARBA" id="ARBA00012438"/>
    </source>
</evidence>
<dbReference type="InterPro" id="IPR036890">
    <property type="entry name" value="HATPase_C_sf"/>
</dbReference>
<dbReference type="Gene3D" id="1.10.287.130">
    <property type="match status" value="1"/>
</dbReference>
<accession>A0ABT8S4S4</accession>
<keyword evidence="5 10" id="KW-0418">Kinase</keyword>
<evidence type="ECO:0000313" key="10">
    <source>
        <dbReference type="EMBL" id="MDO1533920.1"/>
    </source>
</evidence>
<dbReference type="SUPFAM" id="SSF55874">
    <property type="entry name" value="ATPase domain of HSP90 chaperone/DNA topoisomerase II/histidine kinase"/>
    <property type="match status" value="1"/>
</dbReference>
<evidence type="ECO:0000259" key="9">
    <source>
        <dbReference type="PROSITE" id="PS50110"/>
    </source>
</evidence>
<dbReference type="EMBL" id="JAUKVY010000011">
    <property type="protein sequence ID" value="MDO1533920.1"/>
    <property type="molecule type" value="Genomic_DNA"/>
</dbReference>
<dbReference type="InterPro" id="IPR003661">
    <property type="entry name" value="HisK_dim/P_dom"/>
</dbReference>
<dbReference type="InterPro" id="IPR001789">
    <property type="entry name" value="Sig_transdc_resp-reg_receiver"/>
</dbReference>
<dbReference type="SUPFAM" id="SSF52172">
    <property type="entry name" value="CheY-like"/>
    <property type="match status" value="1"/>
</dbReference>
<feature type="transmembrane region" description="Helical" evidence="7">
    <location>
        <begin position="137"/>
        <end position="157"/>
    </location>
</feature>
<feature type="domain" description="Histidine kinase" evidence="8">
    <location>
        <begin position="233"/>
        <end position="446"/>
    </location>
</feature>
<dbReference type="PANTHER" id="PTHR43047">
    <property type="entry name" value="TWO-COMPONENT HISTIDINE PROTEIN KINASE"/>
    <property type="match status" value="1"/>
</dbReference>
<dbReference type="SMART" id="SM00448">
    <property type="entry name" value="REC"/>
    <property type="match status" value="1"/>
</dbReference>